<evidence type="ECO:0000259" key="12">
    <source>
        <dbReference type="SMART" id="SM00382"/>
    </source>
</evidence>
<dbReference type="InterPro" id="IPR022754">
    <property type="entry name" value="DNA_pol_III_gamma-3"/>
</dbReference>
<evidence type="ECO:0000256" key="4">
    <source>
        <dbReference type="ARBA" id="ARBA00022705"/>
    </source>
</evidence>
<evidence type="ECO:0000256" key="10">
    <source>
        <dbReference type="ARBA" id="ARBA00049244"/>
    </source>
</evidence>
<dbReference type="FunFam" id="3.40.50.300:FF:000014">
    <property type="entry name" value="DNA polymerase III subunit gamma/tau"/>
    <property type="match status" value="1"/>
</dbReference>
<dbReference type="GO" id="GO:0006261">
    <property type="term" value="P:DNA-templated DNA replication"/>
    <property type="evidence" value="ECO:0007669"/>
    <property type="project" value="TreeGrafter"/>
</dbReference>
<evidence type="ECO:0000256" key="1">
    <source>
        <dbReference type="ARBA" id="ARBA00006360"/>
    </source>
</evidence>
<dbReference type="Pfam" id="PF12169">
    <property type="entry name" value="DNA_pol3_gamma3"/>
    <property type="match status" value="1"/>
</dbReference>
<dbReference type="PANTHER" id="PTHR11669:SF0">
    <property type="entry name" value="PROTEIN STICHEL-LIKE 2"/>
    <property type="match status" value="1"/>
</dbReference>
<keyword evidence="2 11" id="KW-0808">Transferase</keyword>
<dbReference type="GO" id="GO:0005524">
    <property type="term" value="F:ATP binding"/>
    <property type="evidence" value="ECO:0007669"/>
    <property type="project" value="UniProtKB-KW"/>
</dbReference>
<comment type="similarity">
    <text evidence="1 11">Belongs to the DnaX/STICHEL family.</text>
</comment>
<comment type="catalytic activity">
    <reaction evidence="10 11">
        <text>DNA(n) + a 2'-deoxyribonucleoside 5'-triphosphate = DNA(n+1) + diphosphate</text>
        <dbReference type="Rhea" id="RHEA:22508"/>
        <dbReference type="Rhea" id="RHEA-COMP:17339"/>
        <dbReference type="Rhea" id="RHEA-COMP:17340"/>
        <dbReference type="ChEBI" id="CHEBI:33019"/>
        <dbReference type="ChEBI" id="CHEBI:61560"/>
        <dbReference type="ChEBI" id="CHEBI:173112"/>
        <dbReference type="EC" id="2.7.7.7"/>
    </reaction>
</comment>
<dbReference type="EC" id="2.7.7.7" evidence="11"/>
<keyword evidence="5" id="KW-0479">Metal-binding</keyword>
<dbReference type="Gene3D" id="3.40.50.300">
    <property type="entry name" value="P-loop containing nucleotide triphosphate hydrolases"/>
    <property type="match status" value="1"/>
</dbReference>
<dbReference type="Pfam" id="PF22608">
    <property type="entry name" value="DNAX_ATPase_lid"/>
    <property type="match status" value="1"/>
</dbReference>
<dbReference type="InterPro" id="IPR050238">
    <property type="entry name" value="DNA_Rep/Repair_Clamp_Loader"/>
</dbReference>
<dbReference type="InterPro" id="IPR003593">
    <property type="entry name" value="AAA+_ATPase"/>
</dbReference>
<keyword evidence="3 11" id="KW-0548">Nucleotidyltransferase</keyword>
<dbReference type="SUPFAM" id="SSF52540">
    <property type="entry name" value="P-loop containing nucleoside triphosphate hydrolases"/>
    <property type="match status" value="1"/>
</dbReference>
<dbReference type="InterPro" id="IPR045085">
    <property type="entry name" value="HLD_clamp_pol_III_gamma_tau"/>
</dbReference>
<dbReference type="EMBL" id="CP144374">
    <property type="protein sequence ID" value="XCH47669.1"/>
    <property type="molecule type" value="Genomic_DNA"/>
</dbReference>
<dbReference type="InterPro" id="IPR001270">
    <property type="entry name" value="ClpA/B"/>
</dbReference>
<proteinExistence type="inferred from homology"/>
<keyword evidence="6 11" id="KW-0547">Nucleotide-binding</keyword>
<dbReference type="CDD" id="cd00009">
    <property type="entry name" value="AAA"/>
    <property type="match status" value="1"/>
</dbReference>
<dbReference type="GO" id="GO:0046872">
    <property type="term" value="F:metal ion binding"/>
    <property type="evidence" value="ECO:0007669"/>
    <property type="project" value="UniProtKB-KW"/>
</dbReference>
<evidence type="ECO:0000256" key="7">
    <source>
        <dbReference type="ARBA" id="ARBA00022833"/>
    </source>
</evidence>
<dbReference type="PANTHER" id="PTHR11669">
    <property type="entry name" value="REPLICATION FACTOR C / DNA POLYMERASE III GAMMA-TAU SUBUNIT"/>
    <property type="match status" value="1"/>
</dbReference>
<evidence type="ECO:0000256" key="2">
    <source>
        <dbReference type="ARBA" id="ARBA00022679"/>
    </source>
</evidence>
<evidence type="ECO:0000256" key="11">
    <source>
        <dbReference type="RuleBase" id="RU364063"/>
    </source>
</evidence>
<organism evidence="13">
    <name type="scientific">Thermodesulfovibrio obliviosus</name>
    <dbReference type="NCBI Taxonomy" id="3118332"/>
    <lineage>
        <taxon>Bacteria</taxon>
        <taxon>Pseudomonadati</taxon>
        <taxon>Nitrospirota</taxon>
        <taxon>Thermodesulfovibrionia</taxon>
        <taxon>Thermodesulfovibrionales</taxon>
        <taxon>Thermodesulfovibrionaceae</taxon>
        <taxon>Thermodesulfovibrio</taxon>
    </lineage>
</organism>
<dbReference type="PRINTS" id="PR00300">
    <property type="entry name" value="CLPPROTEASEA"/>
</dbReference>
<dbReference type="NCBIfam" id="TIGR02397">
    <property type="entry name" value="dnaX_nterm"/>
    <property type="match status" value="1"/>
</dbReference>
<keyword evidence="7" id="KW-0862">Zinc</keyword>
<comment type="function">
    <text evidence="11">DNA polymerase III is a complex, multichain enzyme responsible for most of the replicative synthesis in bacteria. This DNA polymerase also exhibits 3' to 5' exonuclease activity.</text>
</comment>
<dbReference type="Gene3D" id="1.10.8.60">
    <property type="match status" value="1"/>
</dbReference>
<evidence type="ECO:0000256" key="3">
    <source>
        <dbReference type="ARBA" id="ARBA00022695"/>
    </source>
</evidence>
<dbReference type="Pfam" id="PF13177">
    <property type="entry name" value="DNA_pol3_delta2"/>
    <property type="match status" value="1"/>
</dbReference>
<evidence type="ECO:0000256" key="5">
    <source>
        <dbReference type="ARBA" id="ARBA00022723"/>
    </source>
</evidence>
<dbReference type="SUPFAM" id="SSF48019">
    <property type="entry name" value="post-AAA+ oligomerization domain-like"/>
    <property type="match status" value="1"/>
</dbReference>
<dbReference type="InterPro" id="IPR012763">
    <property type="entry name" value="DNA_pol_III_sug/sutau_N"/>
</dbReference>
<accession>A0AAU8GZ20</accession>
<dbReference type="CDD" id="cd18137">
    <property type="entry name" value="HLD_clamp_pol_III_gamma_tau"/>
    <property type="match status" value="1"/>
</dbReference>
<keyword evidence="9 11" id="KW-0239">DNA-directed DNA polymerase</keyword>
<comment type="subunit">
    <text evidence="11">DNA polymerase III contains a core (composed of alpha, epsilon and theta chains) that associates with a tau subunit. This core dimerizes to form the POLIII' complex. PolIII' associates with the gamma complex (composed of gamma, delta, delta', psi and chi chains) and with the beta chain to form the complete DNA polymerase III complex.</text>
</comment>
<dbReference type="GO" id="GO:0003887">
    <property type="term" value="F:DNA-directed DNA polymerase activity"/>
    <property type="evidence" value="ECO:0007669"/>
    <property type="project" value="UniProtKB-KW"/>
</dbReference>
<dbReference type="NCBIfam" id="NF004046">
    <property type="entry name" value="PRK05563.1"/>
    <property type="match status" value="1"/>
</dbReference>
<dbReference type="FunFam" id="1.10.8.60:FF:000013">
    <property type="entry name" value="DNA polymerase III subunit gamma/tau"/>
    <property type="match status" value="1"/>
</dbReference>
<sequence>MAYLGLARKYRPQKFSDLTGQEVVVKILENSLKTGKISHAYIFSGPKGVGKTSTARILAKALNCMDSQNKPCDKCPSCTAIKEGRAMSVIEIDAASHTSVENIRDLRENIRYASVEGVYKVYIIDEAHMLSQSAFNAFLKTLEEPPPHVVFVLATTEPRKIPLTVLSRCQHLQFRRIPVNLIKQRLQFICKKENIDITEEALYTIASNAEGSMRDALTLLDQVTSFTDKITQEDVNLLIGGTDIKILYELTEALIDGDKEKIVLKVEELNSTGTDFKRLTTDLIQFLRNTLVSKITKNFKLYITESESELIENLSKKTSEEHLVLLLKELINSEFAIKNSFFPRIIFEITLLKLSFLSYFKNIDEAIKEVRKSYASLENIKPQKSLIQYIKHSPEETQTSQKITSQTKEAIWQKFLEKLEAHNHLLAMKIRHAKVNFENDEIQLIYNGGASLYADSVKENLTDIQNLLKESGFDGKITIKTLKDLNTQKSKENLTEEIINHPLVKKTLQLFEGRIFNIIPKKGGENV</sequence>
<dbReference type="InterPro" id="IPR008921">
    <property type="entry name" value="DNA_pol3_clamp-load_cplx_C"/>
</dbReference>
<feature type="domain" description="AAA+ ATPase" evidence="12">
    <location>
        <begin position="37"/>
        <end position="178"/>
    </location>
</feature>
<dbReference type="KEGG" id="tob:V4D31_04775"/>
<dbReference type="SMART" id="SM00382">
    <property type="entry name" value="AAA"/>
    <property type="match status" value="1"/>
</dbReference>
<protein>
    <recommendedName>
        <fullName evidence="11">DNA polymerase III subunit gamma/tau</fullName>
        <ecNumber evidence="11">2.7.7.7</ecNumber>
    </recommendedName>
</protein>
<dbReference type="GO" id="GO:0009360">
    <property type="term" value="C:DNA polymerase III complex"/>
    <property type="evidence" value="ECO:0007669"/>
    <property type="project" value="InterPro"/>
</dbReference>
<evidence type="ECO:0000256" key="6">
    <source>
        <dbReference type="ARBA" id="ARBA00022741"/>
    </source>
</evidence>
<keyword evidence="8 11" id="KW-0067">ATP-binding</keyword>
<evidence type="ECO:0000256" key="9">
    <source>
        <dbReference type="ARBA" id="ARBA00022932"/>
    </source>
</evidence>
<reference evidence="13" key="1">
    <citation type="submission" date="2024-01" db="EMBL/GenBank/DDBJ databases">
        <title>The first autotrophic representatives of the genus Thermodesulfovibrio.</title>
        <authorList>
            <person name="Maltseva A.I."/>
            <person name="Elcheninov A.G."/>
            <person name="Kublanov I.V."/>
            <person name="Lebedinsky A.V."/>
            <person name="Frolov E.N."/>
        </authorList>
    </citation>
    <scope>NUCLEOTIDE SEQUENCE</scope>
    <source>
        <strain evidence="13">3462-1</strain>
    </source>
</reference>
<dbReference type="AlphaFoldDB" id="A0AAU8GZ20"/>
<keyword evidence="4 11" id="KW-0235">DNA replication</keyword>
<dbReference type="InterPro" id="IPR027417">
    <property type="entry name" value="P-loop_NTPase"/>
</dbReference>
<dbReference type="RefSeq" id="WP_353685330.1">
    <property type="nucleotide sequence ID" value="NZ_CP144374.1"/>
</dbReference>
<gene>
    <name evidence="11 13" type="primary">dnaX</name>
    <name evidence="13" type="ORF">V4D31_04775</name>
</gene>
<dbReference type="Gene3D" id="1.20.272.10">
    <property type="match status" value="1"/>
</dbReference>
<evidence type="ECO:0000313" key="13">
    <source>
        <dbReference type="EMBL" id="XCH47669.1"/>
    </source>
</evidence>
<dbReference type="GO" id="GO:0003677">
    <property type="term" value="F:DNA binding"/>
    <property type="evidence" value="ECO:0007669"/>
    <property type="project" value="InterPro"/>
</dbReference>
<name>A0AAU8GZ20_9BACT</name>
<evidence type="ECO:0000256" key="8">
    <source>
        <dbReference type="ARBA" id="ARBA00022840"/>
    </source>
</evidence>